<name>A0AAD1SVY3_PELCU</name>
<keyword evidence="3" id="KW-1185">Reference proteome</keyword>
<dbReference type="Proteomes" id="UP001295444">
    <property type="component" value="Chromosome 08"/>
</dbReference>
<gene>
    <name evidence="2" type="ORF">PECUL_23A031963</name>
</gene>
<proteinExistence type="predicted"/>
<dbReference type="EMBL" id="OW240919">
    <property type="protein sequence ID" value="CAH2312211.1"/>
    <property type="molecule type" value="Genomic_DNA"/>
</dbReference>
<accession>A0AAD1SVY3</accession>
<protein>
    <submittedName>
        <fullName evidence="2">Uncharacterized protein</fullName>
    </submittedName>
</protein>
<evidence type="ECO:0000256" key="1">
    <source>
        <dbReference type="SAM" id="MobiDB-lite"/>
    </source>
</evidence>
<sequence>MELDRENLAAGNPSSSPEDAQQMREIREQVALFGPSPPQEVILKVLADADSKAWEKCKHQFCILEMQRAGAVSGNNPSITLEPRK</sequence>
<evidence type="ECO:0000313" key="2">
    <source>
        <dbReference type="EMBL" id="CAH2312211.1"/>
    </source>
</evidence>
<dbReference type="AlphaFoldDB" id="A0AAD1SVY3"/>
<reference evidence="2" key="1">
    <citation type="submission" date="2022-03" db="EMBL/GenBank/DDBJ databases">
        <authorList>
            <person name="Alioto T."/>
            <person name="Alioto T."/>
            <person name="Gomez Garrido J."/>
        </authorList>
    </citation>
    <scope>NUCLEOTIDE SEQUENCE</scope>
</reference>
<organism evidence="2 3">
    <name type="scientific">Pelobates cultripes</name>
    <name type="common">Western spadefoot toad</name>
    <dbReference type="NCBI Taxonomy" id="61616"/>
    <lineage>
        <taxon>Eukaryota</taxon>
        <taxon>Metazoa</taxon>
        <taxon>Chordata</taxon>
        <taxon>Craniata</taxon>
        <taxon>Vertebrata</taxon>
        <taxon>Euteleostomi</taxon>
        <taxon>Amphibia</taxon>
        <taxon>Batrachia</taxon>
        <taxon>Anura</taxon>
        <taxon>Pelobatoidea</taxon>
        <taxon>Pelobatidae</taxon>
        <taxon>Pelobates</taxon>
    </lineage>
</organism>
<feature type="non-terminal residue" evidence="2">
    <location>
        <position position="85"/>
    </location>
</feature>
<feature type="region of interest" description="Disordered" evidence="1">
    <location>
        <begin position="1"/>
        <end position="22"/>
    </location>
</feature>
<evidence type="ECO:0000313" key="3">
    <source>
        <dbReference type="Proteomes" id="UP001295444"/>
    </source>
</evidence>